<proteinExistence type="predicted"/>
<dbReference type="RefSeq" id="WP_147086709.1">
    <property type="nucleotide sequence ID" value="NZ_VORM01000010.1"/>
</dbReference>
<evidence type="ECO:0000313" key="2">
    <source>
        <dbReference type="Proteomes" id="UP000321578"/>
    </source>
</evidence>
<dbReference type="Proteomes" id="UP000321578">
    <property type="component" value="Unassembled WGS sequence"/>
</dbReference>
<dbReference type="AlphaFoldDB" id="A0A5C6ZGL7"/>
<reference evidence="1 2" key="1">
    <citation type="submission" date="2019-08" db="EMBL/GenBank/DDBJ databases">
        <title>Genomes of Subsaximicrobium wynnwilliamsii strains.</title>
        <authorList>
            <person name="Bowman J.P."/>
        </authorList>
    </citation>
    <scope>NUCLEOTIDE SEQUENCE [LARGE SCALE GENOMIC DNA]</scope>
    <source>
        <strain evidence="1 2">2-80-2</strain>
    </source>
</reference>
<protein>
    <submittedName>
        <fullName evidence="1">Uncharacterized protein</fullName>
    </submittedName>
</protein>
<accession>A0A5C6ZGL7</accession>
<dbReference type="EMBL" id="VORO01000011">
    <property type="protein sequence ID" value="TXD88829.1"/>
    <property type="molecule type" value="Genomic_DNA"/>
</dbReference>
<comment type="caution">
    <text evidence="1">The sequence shown here is derived from an EMBL/GenBank/DDBJ whole genome shotgun (WGS) entry which is preliminary data.</text>
</comment>
<organism evidence="1 2">
    <name type="scientific">Subsaximicrobium wynnwilliamsii</name>
    <dbReference type="NCBI Taxonomy" id="291179"/>
    <lineage>
        <taxon>Bacteria</taxon>
        <taxon>Pseudomonadati</taxon>
        <taxon>Bacteroidota</taxon>
        <taxon>Flavobacteriia</taxon>
        <taxon>Flavobacteriales</taxon>
        <taxon>Flavobacteriaceae</taxon>
        <taxon>Subsaximicrobium</taxon>
    </lineage>
</organism>
<sequence length="92" mass="10575">MDTLFTKEPTFSFSEMNQTYYNYNSKELNERLFSNINSIENTYIDHETFLRGCGYLENGVTNPIDSAGLMLSLILNNFLNNVLLTNGIFSKN</sequence>
<evidence type="ECO:0000313" key="1">
    <source>
        <dbReference type="EMBL" id="TXD88829.1"/>
    </source>
</evidence>
<keyword evidence="2" id="KW-1185">Reference proteome</keyword>
<name>A0A5C6ZGL7_9FLAO</name>
<gene>
    <name evidence="1" type="ORF">ESY86_11365</name>
</gene>